<accession>A0A7W4JND5</accession>
<dbReference type="InterPro" id="IPR001387">
    <property type="entry name" value="Cro/C1-type_HTH"/>
</dbReference>
<feature type="domain" description="HTH cro/C1-type" evidence="4">
    <location>
        <begin position="13"/>
        <end position="67"/>
    </location>
</feature>
<dbReference type="OrthoDB" id="2986852at2"/>
<dbReference type="InterPro" id="IPR010982">
    <property type="entry name" value="Lambda_DNA-bd_dom_sf"/>
</dbReference>
<comment type="caution">
    <text evidence="5">The sequence shown here is derived from an EMBL/GenBank/DDBJ whole genome shotgun (WGS) entry which is preliminary data.</text>
</comment>
<keyword evidence="2" id="KW-0238">DNA-binding</keyword>
<dbReference type="PROSITE" id="PS50943">
    <property type="entry name" value="HTH_CROC1"/>
    <property type="match status" value="1"/>
</dbReference>
<dbReference type="EMBL" id="JABEQI010000012">
    <property type="protein sequence ID" value="MBB2187847.1"/>
    <property type="molecule type" value="Genomic_DNA"/>
</dbReference>
<dbReference type="InterPro" id="IPR050807">
    <property type="entry name" value="TransReg_Diox_bact_type"/>
</dbReference>
<protein>
    <submittedName>
        <fullName evidence="5">Helix-turn-helix transcriptional regulator</fullName>
    </submittedName>
</protein>
<evidence type="ECO:0000256" key="2">
    <source>
        <dbReference type="ARBA" id="ARBA00023125"/>
    </source>
</evidence>
<evidence type="ECO:0000313" key="6">
    <source>
        <dbReference type="Proteomes" id="UP000562982"/>
    </source>
</evidence>
<sequence length="76" mass="8689">MNTEHLKALGQRIRDLRKNIGWTQEELAERAGIDRSYIGGVERGERNLTFLVLCQICQALNCDVATLTQNIPKEYI</sequence>
<dbReference type="Gene3D" id="1.10.260.40">
    <property type="entry name" value="lambda repressor-like DNA-binding domains"/>
    <property type="match status" value="1"/>
</dbReference>
<evidence type="ECO:0000256" key="3">
    <source>
        <dbReference type="ARBA" id="ARBA00023163"/>
    </source>
</evidence>
<name>A0A7W4JND5_GLULI</name>
<gene>
    <name evidence="5" type="ORF">HLH32_15970</name>
</gene>
<dbReference type="Pfam" id="PF01381">
    <property type="entry name" value="HTH_3"/>
    <property type="match status" value="1"/>
</dbReference>
<dbReference type="SMART" id="SM00530">
    <property type="entry name" value="HTH_XRE"/>
    <property type="match status" value="1"/>
</dbReference>
<organism evidence="5 6">
    <name type="scientific">Gluconacetobacter liquefaciens</name>
    <name type="common">Acetobacter liquefaciens</name>
    <dbReference type="NCBI Taxonomy" id="89584"/>
    <lineage>
        <taxon>Bacteria</taxon>
        <taxon>Pseudomonadati</taxon>
        <taxon>Pseudomonadota</taxon>
        <taxon>Alphaproteobacteria</taxon>
        <taxon>Acetobacterales</taxon>
        <taxon>Acetobacteraceae</taxon>
        <taxon>Gluconacetobacter</taxon>
    </lineage>
</organism>
<dbReference type="SUPFAM" id="SSF47413">
    <property type="entry name" value="lambda repressor-like DNA-binding domains"/>
    <property type="match status" value="1"/>
</dbReference>
<dbReference type="GO" id="GO:0003700">
    <property type="term" value="F:DNA-binding transcription factor activity"/>
    <property type="evidence" value="ECO:0007669"/>
    <property type="project" value="TreeGrafter"/>
</dbReference>
<dbReference type="GO" id="GO:0005829">
    <property type="term" value="C:cytosol"/>
    <property type="evidence" value="ECO:0007669"/>
    <property type="project" value="TreeGrafter"/>
</dbReference>
<reference evidence="5 6" key="1">
    <citation type="submission" date="2020-04" db="EMBL/GenBank/DDBJ databases">
        <title>Description of novel Gluconacetobacter.</title>
        <authorList>
            <person name="Sombolestani A."/>
        </authorList>
    </citation>
    <scope>NUCLEOTIDE SEQUENCE [LARGE SCALE GENOMIC DNA]</scope>
    <source>
        <strain evidence="5 6">LMG 1382</strain>
    </source>
</reference>
<dbReference type="PANTHER" id="PTHR46797">
    <property type="entry name" value="HTH-TYPE TRANSCRIPTIONAL REGULATOR"/>
    <property type="match status" value="1"/>
</dbReference>
<keyword evidence="1" id="KW-0805">Transcription regulation</keyword>
<evidence type="ECO:0000256" key="1">
    <source>
        <dbReference type="ARBA" id="ARBA00023015"/>
    </source>
</evidence>
<dbReference type="PANTHER" id="PTHR46797:SF23">
    <property type="entry name" value="HTH-TYPE TRANSCRIPTIONAL REGULATOR SUTR"/>
    <property type="match status" value="1"/>
</dbReference>
<keyword evidence="3" id="KW-0804">Transcription</keyword>
<dbReference type="AlphaFoldDB" id="A0A7W4JND5"/>
<dbReference type="Proteomes" id="UP000562982">
    <property type="component" value="Unassembled WGS sequence"/>
</dbReference>
<dbReference type="RefSeq" id="WP_114729611.1">
    <property type="nucleotide sequence ID" value="NZ_BJMI01000032.1"/>
</dbReference>
<dbReference type="GO" id="GO:0003677">
    <property type="term" value="F:DNA binding"/>
    <property type="evidence" value="ECO:0007669"/>
    <property type="project" value="UniProtKB-KW"/>
</dbReference>
<evidence type="ECO:0000313" key="5">
    <source>
        <dbReference type="EMBL" id="MBB2187847.1"/>
    </source>
</evidence>
<proteinExistence type="predicted"/>
<evidence type="ECO:0000259" key="4">
    <source>
        <dbReference type="PROSITE" id="PS50943"/>
    </source>
</evidence>
<dbReference type="CDD" id="cd00093">
    <property type="entry name" value="HTH_XRE"/>
    <property type="match status" value="1"/>
</dbReference>